<dbReference type="Pfam" id="PF00787">
    <property type="entry name" value="PX"/>
    <property type="match status" value="1"/>
</dbReference>
<dbReference type="OrthoDB" id="9976382at2759"/>
<dbReference type="STRING" id="5217.A0A4Q1BL82"/>
<dbReference type="AlphaFoldDB" id="A0A4Q1BL82"/>
<dbReference type="GO" id="GO:0030905">
    <property type="term" value="C:retromer, tubulation complex"/>
    <property type="evidence" value="ECO:0007669"/>
    <property type="project" value="TreeGrafter"/>
</dbReference>
<evidence type="ECO:0000313" key="4">
    <source>
        <dbReference type="EMBL" id="RXK38440.1"/>
    </source>
</evidence>
<evidence type="ECO:0000313" key="5">
    <source>
        <dbReference type="Proteomes" id="UP000289152"/>
    </source>
</evidence>
<dbReference type="Pfam" id="PF09325">
    <property type="entry name" value="Vps5"/>
    <property type="match status" value="1"/>
</dbReference>
<dbReference type="GO" id="GO:0005768">
    <property type="term" value="C:endosome"/>
    <property type="evidence" value="ECO:0007669"/>
    <property type="project" value="TreeGrafter"/>
</dbReference>
<dbReference type="GO" id="GO:0032266">
    <property type="term" value="F:phosphatidylinositol-3-phosphate binding"/>
    <property type="evidence" value="ECO:0007669"/>
    <property type="project" value="TreeGrafter"/>
</dbReference>
<dbReference type="InterPro" id="IPR015404">
    <property type="entry name" value="Vps5_C"/>
</dbReference>
<name>A0A4Q1BL82_TREME</name>
<dbReference type="InParanoid" id="A0A4Q1BL82"/>
<dbReference type="GO" id="GO:0005829">
    <property type="term" value="C:cytosol"/>
    <property type="evidence" value="ECO:0007669"/>
    <property type="project" value="GOC"/>
</dbReference>
<evidence type="ECO:0000259" key="3">
    <source>
        <dbReference type="Pfam" id="PF09325"/>
    </source>
</evidence>
<feature type="region of interest" description="Disordered" evidence="1">
    <location>
        <begin position="1"/>
        <end position="70"/>
    </location>
</feature>
<dbReference type="InterPro" id="IPR053055">
    <property type="entry name" value="VPS17"/>
</dbReference>
<feature type="compositionally biased region" description="Polar residues" evidence="1">
    <location>
        <begin position="485"/>
        <end position="496"/>
    </location>
</feature>
<dbReference type="InterPro" id="IPR027267">
    <property type="entry name" value="AH/BAR_dom_sf"/>
</dbReference>
<feature type="compositionally biased region" description="Polar residues" evidence="1">
    <location>
        <begin position="31"/>
        <end position="45"/>
    </location>
</feature>
<dbReference type="Gene3D" id="3.30.1520.10">
    <property type="entry name" value="Phox-like domain"/>
    <property type="match status" value="1"/>
</dbReference>
<protein>
    <recommendedName>
        <fullName evidence="6">PX domain-containing protein</fullName>
    </recommendedName>
</protein>
<dbReference type="InterPro" id="IPR036871">
    <property type="entry name" value="PX_dom_sf"/>
</dbReference>
<gene>
    <name evidence="4" type="ORF">M231_04349</name>
</gene>
<accession>A0A4Q1BL82</accession>
<evidence type="ECO:0008006" key="6">
    <source>
        <dbReference type="Google" id="ProtNLM"/>
    </source>
</evidence>
<keyword evidence="5" id="KW-1185">Reference proteome</keyword>
<dbReference type="FunCoup" id="A0A4Q1BL82">
    <property type="interactions" value="37"/>
</dbReference>
<comment type="caution">
    <text evidence="4">The sequence shown here is derived from an EMBL/GenBank/DDBJ whole genome shotgun (WGS) entry which is preliminary data.</text>
</comment>
<dbReference type="GO" id="GO:0042147">
    <property type="term" value="P:retrograde transport, endosome to Golgi"/>
    <property type="evidence" value="ECO:0007669"/>
    <property type="project" value="TreeGrafter"/>
</dbReference>
<dbReference type="SUPFAM" id="SSF64268">
    <property type="entry name" value="PX domain"/>
    <property type="match status" value="1"/>
</dbReference>
<feature type="domain" description="Sorting nexin/Vps5-like C-terminal" evidence="3">
    <location>
        <begin position="257"/>
        <end position="466"/>
    </location>
</feature>
<evidence type="ECO:0000256" key="1">
    <source>
        <dbReference type="SAM" id="MobiDB-lite"/>
    </source>
</evidence>
<dbReference type="PANTHER" id="PTHR47433">
    <property type="entry name" value="VACUOLAR PROTEIN SORTING-ASSOCIATED PROTEIN 17"/>
    <property type="match status" value="1"/>
</dbReference>
<dbReference type="Proteomes" id="UP000289152">
    <property type="component" value="Unassembled WGS sequence"/>
</dbReference>
<evidence type="ECO:0000259" key="2">
    <source>
        <dbReference type="Pfam" id="PF00787"/>
    </source>
</evidence>
<feature type="domain" description="PX" evidence="2">
    <location>
        <begin position="139"/>
        <end position="217"/>
    </location>
</feature>
<dbReference type="CDD" id="cd07596">
    <property type="entry name" value="BAR_SNX"/>
    <property type="match status" value="1"/>
</dbReference>
<dbReference type="Gene3D" id="1.20.1270.60">
    <property type="entry name" value="Arfaptin homology (AH) domain/BAR domain"/>
    <property type="match status" value="1"/>
</dbReference>
<organism evidence="4 5">
    <name type="scientific">Tremella mesenterica</name>
    <name type="common">Jelly fungus</name>
    <dbReference type="NCBI Taxonomy" id="5217"/>
    <lineage>
        <taxon>Eukaryota</taxon>
        <taxon>Fungi</taxon>
        <taxon>Dikarya</taxon>
        <taxon>Basidiomycota</taxon>
        <taxon>Agaricomycotina</taxon>
        <taxon>Tremellomycetes</taxon>
        <taxon>Tremellales</taxon>
        <taxon>Tremellaceae</taxon>
        <taxon>Tremella</taxon>
    </lineage>
</organism>
<dbReference type="EMBL" id="SDIL01000048">
    <property type="protein sequence ID" value="RXK38440.1"/>
    <property type="molecule type" value="Genomic_DNA"/>
</dbReference>
<dbReference type="VEuPathDB" id="FungiDB:TREMEDRAFT_12690"/>
<dbReference type="GO" id="GO:0006886">
    <property type="term" value="P:intracellular protein transport"/>
    <property type="evidence" value="ECO:0007669"/>
    <property type="project" value="TreeGrafter"/>
</dbReference>
<sequence length="617" mass="66348">MDPLSPANINAGWASSPTSPVRPLDAGPSLMTPTSQGYSSSTQSPAREPKVFGAPGMGLVSPPGATEEQGGKVKPFLRVRIGGLERNRKDLLIRFDASVGISTSTLWPPHNSLNCLEISRLVADAKYQTNLPNFRATLYRNMQRSYVEFQRFAEQAQLTSPQTIIPALPLPTTSALTDEEVVDDRLVRLSIQRWFTRICEDVVLMKDDELRNFIESDFGYQPAPPPTSRRPMSSASAVPNVLSAALSKVVRRGPLDEDDELQSARVALEKLEERWGSAAAAVGNMGRARRSMALATAEMGGKLISLSTVESDQSLANAERKIGRGYEQLSGVTGAQAASENVVLSDSLGYQALNARAAKDALIQRTAILEDSQSAVKAAINKRRNVERLKGSSNINPIKVDDAISEMEEANALESQLTSRLNSISTNLHLALRTHSRQTHEDVALFLLENARLTVNFEKQILKELESLRSDVSRIGTTLLASAPQNTLSTSVSAPQMGSYDPISPPQGLPGQSGLSGIAGIPSKPLPNAPSMTTSKSYQSGFGSGGGSKSMFLPPPGNIPDRPNSTGPTNDRDPLGQMSQSVILPPGHQVNRTQTLGRVGAKRLDERKAAKLLANGF</sequence>
<proteinExistence type="predicted"/>
<reference evidence="4 5" key="1">
    <citation type="submission" date="2016-06" db="EMBL/GenBank/DDBJ databases">
        <title>Evolution of pathogenesis and genome organization in the Tremellales.</title>
        <authorList>
            <person name="Cuomo C."/>
            <person name="Litvintseva A."/>
            <person name="Heitman J."/>
            <person name="Chen Y."/>
            <person name="Sun S."/>
            <person name="Springer D."/>
            <person name="Dromer F."/>
            <person name="Young S."/>
            <person name="Zeng Q."/>
            <person name="Chapman S."/>
            <person name="Gujja S."/>
            <person name="Saif S."/>
            <person name="Birren B."/>
        </authorList>
    </citation>
    <scope>NUCLEOTIDE SEQUENCE [LARGE SCALE GENOMIC DNA]</scope>
    <source>
        <strain evidence="4 5">ATCC 28783</strain>
    </source>
</reference>
<dbReference type="InterPro" id="IPR001683">
    <property type="entry name" value="PX_dom"/>
</dbReference>
<dbReference type="PANTHER" id="PTHR47433:SF1">
    <property type="entry name" value="VACUOLAR PROTEIN SORTING-ASSOCIATED PROTEIN 17"/>
    <property type="match status" value="1"/>
</dbReference>
<feature type="region of interest" description="Disordered" evidence="1">
    <location>
        <begin position="485"/>
        <end position="598"/>
    </location>
</feature>